<protein>
    <submittedName>
        <fullName evidence="2">Uncharacterized protein</fullName>
    </submittedName>
</protein>
<accession>A0A1C4CV90</accession>
<dbReference type="RefSeq" id="WP_165798358.1">
    <property type="nucleotide sequence ID" value="NZ_FMAR01000004.1"/>
</dbReference>
<reference evidence="2 3" key="1">
    <citation type="submission" date="2016-08" db="EMBL/GenBank/DDBJ databases">
        <authorList>
            <person name="Seilhamer J.J."/>
        </authorList>
    </citation>
    <scope>NUCLEOTIDE SEQUENCE [LARGE SCALE GENOMIC DNA]</scope>
    <source>
        <strain evidence="2 3">A37T2</strain>
    </source>
</reference>
<gene>
    <name evidence="2" type="ORF">GA0116948_104321</name>
</gene>
<evidence type="ECO:0000313" key="2">
    <source>
        <dbReference type="EMBL" id="SCC23094.1"/>
    </source>
</evidence>
<evidence type="ECO:0000256" key="1">
    <source>
        <dbReference type="SAM" id="Phobius"/>
    </source>
</evidence>
<dbReference type="Proteomes" id="UP000242818">
    <property type="component" value="Unassembled WGS sequence"/>
</dbReference>
<dbReference type="STRING" id="1335309.GA0116948_104321"/>
<proteinExistence type="predicted"/>
<dbReference type="EMBL" id="FMAR01000004">
    <property type="protein sequence ID" value="SCC23094.1"/>
    <property type="molecule type" value="Genomic_DNA"/>
</dbReference>
<keyword evidence="1" id="KW-0472">Membrane</keyword>
<keyword evidence="3" id="KW-1185">Reference proteome</keyword>
<keyword evidence="1" id="KW-1133">Transmembrane helix</keyword>
<keyword evidence="1" id="KW-0812">Transmembrane</keyword>
<feature type="transmembrane region" description="Helical" evidence="1">
    <location>
        <begin position="22"/>
        <end position="43"/>
    </location>
</feature>
<organism evidence="2 3">
    <name type="scientific">Chitinophaga costaii</name>
    <dbReference type="NCBI Taxonomy" id="1335309"/>
    <lineage>
        <taxon>Bacteria</taxon>
        <taxon>Pseudomonadati</taxon>
        <taxon>Bacteroidota</taxon>
        <taxon>Chitinophagia</taxon>
        <taxon>Chitinophagales</taxon>
        <taxon>Chitinophagaceae</taxon>
        <taxon>Chitinophaga</taxon>
    </lineage>
</organism>
<dbReference type="AlphaFoldDB" id="A0A1C4CV90"/>
<name>A0A1C4CV90_9BACT</name>
<evidence type="ECO:0000313" key="3">
    <source>
        <dbReference type="Proteomes" id="UP000242818"/>
    </source>
</evidence>
<sequence>MNLILTIDKIIKRGCPDGSCQVIYSILTPIWTLAVNACIVFNLTKQNGPDISRPP</sequence>